<organism evidence="2 3">
    <name type="scientific">Alistipes onderdonkii</name>
    <dbReference type="NCBI Taxonomy" id="328813"/>
    <lineage>
        <taxon>Bacteria</taxon>
        <taxon>Pseudomonadati</taxon>
        <taxon>Bacteroidota</taxon>
        <taxon>Bacteroidia</taxon>
        <taxon>Bacteroidales</taxon>
        <taxon>Rikenellaceae</taxon>
        <taxon>Alistipes</taxon>
    </lineage>
</organism>
<gene>
    <name evidence="2" type="ORF">B5G41_11750</name>
    <name evidence="1" type="ORF">F2Y10_03990</name>
</gene>
<proteinExistence type="predicted"/>
<reference evidence="3" key="1">
    <citation type="submission" date="2017-04" db="EMBL/GenBank/DDBJ databases">
        <title>Function of individual gut microbiota members based on whole genome sequencing of pure cultures obtained from chicken caecum.</title>
        <authorList>
            <person name="Medvecky M."/>
            <person name="Cejkova D."/>
            <person name="Polansky O."/>
            <person name="Karasova D."/>
            <person name="Kubasova T."/>
            <person name="Cizek A."/>
            <person name="Rychlik I."/>
        </authorList>
    </citation>
    <scope>NUCLEOTIDE SEQUENCE [LARGE SCALE GENOMIC DNA]</scope>
    <source>
        <strain evidence="3">An90</strain>
    </source>
</reference>
<evidence type="ECO:0008006" key="5">
    <source>
        <dbReference type="Google" id="ProtNLM"/>
    </source>
</evidence>
<dbReference type="RefSeq" id="WP_018696130.1">
    <property type="nucleotide sequence ID" value="NZ_AP025562.1"/>
</dbReference>
<dbReference type="Proteomes" id="UP000322940">
    <property type="component" value="Unassembled WGS sequence"/>
</dbReference>
<evidence type="ECO:0000313" key="1">
    <source>
        <dbReference type="EMBL" id="KAA2379908.1"/>
    </source>
</evidence>
<comment type="caution">
    <text evidence="2">The sequence shown here is derived from an EMBL/GenBank/DDBJ whole genome shotgun (WGS) entry which is preliminary data.</text>
</comment>
<reference evidence="2" key="2">
    <citation type="journal article" date="2018" name="BMC Genomics">
        <title>Whole genome sequencing and function prediction of 133 gut anaerobes isolated from chicken caecum in pure cultures.</title>
        <authorList>
            <person name="Medvecky M."/>
            <person name="Cejkova D."/>
            <person name="Polansky O."/>
            <person name="Karasova D."/>
            <person name="Kubasova T."/>
            <person name="Cizek A."/>
            <person name="Rychlik I."/>
        </authorList>
    </citation>
    <scope>NUCLEOTIDE SEQUENCE</scope>
    <source>
        <strain evidence="2">An90</strain>
    </source>
</reference>
<dbReference type="GeneID" id="59808689"/>
<dbReference type="Gene3D" id="3.90.1480.10">
    <property type="entry name" value="Alpha-2,3-sialyltransferase"/>
    <property type="match status" value="1"/>
</dbReference>
<dbReference type="Proteomes" id="UP000195772">
    <property type="component" value="Unassembled WGS sequence"/>
</dbReference>
<evidence type="ECO:0000313" key="3">
    <source>
        <dbReference type="Proteomes" id="UP000195772"/>
    </source>
</evidence>
<evidence type="ECO:0000313" key="2">
    <source>
        <dbReference type="EMBL" id="OUN02344.1"/>
    </source>
</evidence>
<dbReference type="AlphaFoldDB" id="A0A1Y3QRU8"/>
<dbReference type="EMBL" id="VVXH01000003">
    <property type="protein sequence ID" value="KAA2379908.1"/>
    <property type="molecule type" value="Genomic_DNA"/>
</dbReference>
<evidence type="ECO:0000313" key="4">
    <source>
        <dbReference type="Proteomes" id="UP000322940"/>
    </source>
</evidence>
<reference evidence="1 4" key="3">
    <citation type="journal article" date="2019" name="Nat. Med.">
        <title>A library of human gut bacterial isolates paired with longitudinal multiomics data enables mechanistic microbiome research.</title>
        <authorList>
            <person name="Poyet M."/>
            <person name="Groussin M."/>
            <person name="Gibbons S.M."/>
            <person name="Avila-Pacheco J."/>
            <person name="Jiang X."/>
            <person name="Kearney S.M."/>
            <person name="Perrotta A.R."/>
            <person name="Berdy B."/>
            <person name="Zhao S."/>
            <person name="Lieberman T.D."/>
            <person name="Swanson P.K."/>
            <person name="Smith M."/>
            <person name="Roesemann S."/>
            <person name="Alexander J.E."/>
            <person name="Rich S.A."/>
            <person name="Livny J."/>
            <person name="Vlamakis H."/>
            <person name="Clish C."/>
            <person name="Bullock K."/>
            <person name="Deik A."/>
            <person name="Scott J."/>
            <person name="Pierce K.A."/>
            <person name="Xavier R.J."/>
            <person name="Alm E.J."/>
        </authorList>
    </citation>
    <scope>NUCLEOTIDE SEQUENCE [LARGE SCALE GENOMIC DNA]</scope>
    <source>
        <strain evidence="1 4">BIOML-A266</strain>
    </source>
</reference>
<dbReference type="OrthoDB" id="5328262at2"/>
<protein>
    <recommendedName>
        <fullName evidence="5">DUF115 domain-containing protein</fullName>
    </recommendedName>
</protein>
<accession>A0A1Y3QRU8</accession>
<sequence length="293" mass="33687">MTASEKLIAFIRNTFDTALYFAVMAVKENFRNYIRRAGPTGDPSRGMVILGNGPSLSDDLPRLIARREYEAKDFMAVNFFAEDDRFEVVRPGYYVLSDPMFFRDSECRDRVAALYRTLDSKVTWPMTLYVQFYNPEKFDYRAALPNPRIRIVRFHTQVYRGFGSVGFWLFRHGLGSANFGTVVQVGEYVALLLGYRRIELYGVDHTLLDGLCVDDANRLCRADRHYYDTLPPAPQPIYMKVPHVPYTMSVYLAEVAELFRGHEVLRDYAASLGARIVNRTRGSMIDAYERGAE</sequence>
<dbReference type="EMBL" id="NFHB01000008">
    <property type="protein sequence ID" value="OUN02344.1"/>
    <property type="molecule type" value="Genomic_DNA"/>
</dbReference>
<dbReference type="eggNOG" id="ENOG502ZABF">
    <property type="taxonomic scope" value="Bacteria"/>
</dbReference>
<name>A0A1Y3QRU8_9BACT</name>